<sequence length="112" mass="12554">MQEPSPNHKYFKSLLPEGTAYYTQPKELGGGLEAVDLSRIPYNVKSLYIAGFPYYALQEEAAELLQALSTDILLKLIEKKKQQYPPDVPILERALSLKEAAKNNSPKSVKSE</sequence>
<gene>
    <name evidence="1" type="ORF">JNB19_02625</name>
</gene>
<proteinExistence type="predicted"/>
<name>A0ABS1YTC4_9FLAO</name>
<organism evidence="1 2">
    <name type="scientific">Capnocytophaga genosp. AHN8471</name>
    <dbReference type="NCBI Taxonomy" id="327574"/>
    <lineage>
        <taxon>Bacteria</taxon>
        <taxon>Pseudomonadati</taxon>
        <taxon>Bacteroidota</taxon>
        <taxon>Flavobacteriia</taxon>
        <taxon>Flavobacteriales</taxon>
        <taxon>Flavobacteriaceae</taxon>
        <taxon>Capnocytophaga</taxon>
    </lineage>
</organism>
<protein>
    <submittedName>
        <fullName evidence="1">Uncharacterized protein</fullName>
    </submittedName>
</protein>
<comment type="caution">
    <text evidence="1">The sequence shown here is derived from an EMBL/GenBank/DDBJ whole genome shotgun (WGS) entry which is preliminary data.</text>
</comment>
<dbReference type="RefSeq" id="WP_203094424.1">
    <property type="nucleotide sequence ID" value="NZ_JAESPH010000022.1"/>
</dbReference>
<evidence type="ECO:0000313" key="2">
    <source>
        <dbReference type="Proteomes" id="UP000603506"/>
    </source>
</evidence>
<dbReference type="Proteomes" id="UP000603506">
    <property type="component" value="Unassembled WGS sequence"/>
</dbReference>
<dbReference type="EMBL" id="JAEUAH010000002">
    <property type="protein sequence ID" value="MBM0649661.1"/>
    <property type="molecule type" value="Genomic_DNA"/>
</dbReference>
<keyword evidence="2" id="KW-1185">Reference proteome</keyword>
<evidence type="ECO:0000313" key="1">
    <source>
        <dbReference type="EMBL" id="MBM0649661.1"/>
    </source>
</evidence>
<accession>A0ABS1YTC4</accession>
<reference evidence="1 2" key="1">
    <citation type="submission" date="2021-01" db="EMBL/GenBank/DDBJ databases">
        <title>Evidence that Capnocytophaga endodontalis is a later homotypic synonym for Capnocytophaga genospecies AHN8471, and request for opinion on proposed recognition of strain AHN8471 as type strain of the species.</title>
        <authorList>
            <person name="Nicholson A.C."/>
            <person name="Hopper C.L."/>
            <person name="Gulvik C.A."/>
            <person name="Mcquiston J.R."/>
            <person name="Lau E.F."/>
        </authorList>
    </citation>
    <scope>NUCLEOTIDE SEQUENCE [LARGE SCALE GENOMIC DNA]</scope>
    <source>
        <strain evidence="1 2">AHN9576</strain>
    </source>
</reference>